<dbReference type="eggNOG" id="arCOG00820">
    <property type="taxonomic scope" value="Archaea"/>
</dbReference>
<proteinExistence type="predicted"/>
<dbReference type="RefSeq" id="WP_012900372.1">
    <property type="nucleotide sequence ID" value="NC_013665.1"/>
</dbReference>
<dbReference type="Gene3D" id="2.10.260.10">
    <property type="match status" value="1"/>
</dbReference>
<dbReference type="Proteomes" id="UP000001882">
    <property type="component" value="Chromosome"/>
</dbReference>
<evidence type="ECO:0000313" key="3">
    <source>
        <dbReference type="Proteomes" id="UP000001882"/>
    </source>
</evidence>
<dbReference type="InterPro" id="IPR037914">
    <property type="entry name" value="SpoVT-AbrB_sf"/>
</dbReference>
<dbReference type="STRING" id="304371.MCP_1621"/>
<reference evidence="2 3" key="1">
    <citation type="journal article" date="2007" name="Appl. Environ. Microbiol.">
        <title>Isolation of key methanogens for global methane emission from rice paddy fields: a novel isolate affiliated with the clone cluster rice cluster I.</title>
        <authorList>
            <person name="Sakai S."/>
            <person name="Imachi H."/>
            <person name="Sekiguchi Y."/>
            <person name="Ohashi A."/>
            <person name="Harada H."/>
            <person name="Kamagata Y."/>
        </authorList>
    </citation>
    <scope>NUCLEOTIDE SEQUENCE [LARGE SCALE GENOMIC DNA]</scope>
    <source>
        <strain evidence="3">DSM 17711 / JCM 13418 / NBRC 101707 / SANAE</strain>
    </source>
</reference>
<dbReference type="Pfam" id="PF04014">
    <property type="entry name" value="MazE_antitoxin"/>
    <property type="match status" value="1"/>
</dbReference>
<sequence>MSRCPICNTPMNRERREIEKGLFCEVEVCPKCQDEWLDLKAHEELYQYYNRKTFKIGGSLAIRIPKDLAEIVGIKEGTRVKFAVKDKKLVIEAIS</sequence>
<protein>
    <recommendedName>
        <fullName evidence="1">SpoVT-AbrB domain-containing protein</fullName>
    </recommendedName>
</protein>
<dbReference type="SUPFAM" id="SSF89447">
    <property type="entry name" value="AbrB/MazE/MraZ-like"/>
    <property type="match status" value="1"/>
</dbReference>
<dbReference type="PROSITE" id="PS51740">
    <property type="entry name" value="SPOVT_ABRB"/>
    <property type="match status" value="1"/>
</dbReference>
<gene>
    <name evidence="2" type="ordered locus">MCP_1621</name>
</gene>
<dbReference type="GeneID" id="8681542"/>
<feature type="domain" description="SpoVT-AbrB" evidence="1">
    <location>
        <begin position="51"/>
        <end position="95"/>
    </location>
</feature>
<dbReference type="AlphaFoldDB" id="D1YZ21"/>
<accession>D1YZ21</accession>
<dbReference type="GO" id="GO:0003677">
    <property type="term" value="F:DNA binding"/>
    <property type="evidence" value="ECO:0007669"/>
    <property type="project" value="InterPro"/>
</dbReference>
<reference evidence="3" key="3">
    <citation type="journal article" date="2011" name="PLoS ONE">
        <title>Genome sequence of a mesophilic hydrogenotrophic methanogen Methanocella paludicola, the first cultivated representative of the order Methanocellales.</title>
        <authorList>
            <person name="Sakai S."/>
            <person name="Takaki Y."/>
            <person name="Shimamura S."/>
            <person name="Sekine M."/>
            <person name="Tajima T."/>
            <person name="Kosugi H."/>
            <person name="Ichikawa N."/>
            <person name="Tasumi E."/>
            <person name="Hiraki A.T."/>
            <person name="Shimizu A."/>
            <person name="Kato Y."/>
            <person name="Nishiko R."/>
            <person name="Mori K."/>
            <person name="Fujita N."/>
            <person name="Imachi H."/>
            <person name="Takai K."/>
        </authorList>
    </citation>
    <scope>NUCLEOTIDE SEQUENCE [LARGE SCALE GENOMIC DNA]</scope>
    <source>
        <strain evidence="3">DSM 17711 / JCM 13418 / NBRC 101707 / SANAE</strain>
    </source>
</reference>
<dbReference type="OrthoDB" id="144499at2157"/>
<evidence type="ECO:0000313" key="2">
    <source>
        <dbReference type="EMBL" id="BAI61693.1"/>
    </source>
</evidence>
<keyword evidence="3" id="KW-1185">Reference proteome</keyword>
<dbReference type="KEGG" id="mpd:MCP_1621"/>
<reference evidence="2 3" key="2">
    <citation type="journal article" date="2008" name="Int. J. Syst. Evol. Microbiol.">
        <title>Methanocella paludicola gen. nov., sp. nov., a methane-producing archaeon, the first isolate of the lineage 'Rice Cluster I', and proposal of the new archaeal order Methanocellales ord. nov.</title>
        <authorList>
            <person name="Sakai S."/>
            <person name="Imachi H."/>
            <person name="Hanada S."/>
            <person name="Ohashi A."/>
            <person name="Harada H."/>
            <person name="Kamagata Y."/>
        </authorList>
    </citation>
    <scope>NUCLEOTIDE SEQUENCE [LARGE SCALE GENOMIC DNA]</scope>
    <source>
        <strain evidence="3">DSM 17711 / JCM 13418 / NBRC 101707 / SANAE</strain>
    </source>
</reference>
<evidence type="ECO:0000259" key="1">
    <source>
        <dbReference type="PROSITE" id="PS51740"/>
    </source>
</evidence>
<dbReference type="InterPro" id="IPR007159">
    <property type="entry name" value="SpoVT-AbrB_dom"/>
</dbReference>
<dbReference type="SMART" id="SM00966">
    <property type="entry name" value="SpoVT_AbrB"/>
    <property type="match status" value="1"/>
</dbReference>
<dbReference type="InParanoid" id="D1YZ21"/>
<name>D1YZ21_METPS</name>
<organism evidence="2 3">
    <name type="scientific">Methanocella paludicola (strain DSM 17711 / JCM 13418 / NBRC 101707 / SANAE)</name>
    <dbReference type="NCBI Taxonomy" id="304371"/>
    <lineage>
        <taxon>Archaea</taxon>
        <taxon>Methanobacteriati</taxon>
        <taxon>Methanobacteriota</taxon>
        <taxon>Stenosarchaea group</taxon>
        <taxon>Methanomicrobia</taxon>
        <taxon>Methanocellales</taxon>
        <taxon>Methanocellaceae</taxon>
        <taxon>Methanocella</taxon>
    </lineage>
</organism>
<dbReference type="EMBL" id="AP011532">
    <property type="protein sequence ID" value="BAI61693.1"/>
    <property type="molecule type" value="Genomic_DNA"/>
</dbReference>